<comment type="caution">
    <text evidence="1">The sequence shown here is derived from an EMBL/GenBank/DDBJ whole genome shotgun (WGS) entry which is preliminary data.</text>
</comment>
<protein>
    <submittedName>
        <fullName evidence="1">Uncharacterized protein</fullName>
    </submittedName>
</protein>
<organism evidence="1 2">
    <name type="scientific">Ficus carica</name>
    <name type="common">Common fig</name>
    <dbReference type="NCBI Taxonomy" id="3494"/>
    <lineage>
        <taxon>Eukaryota</taxon>
        <taxon>Viridiplantae</taxon>
        <taxon>Streptophyta</taxon>
        <taxon>Embryophyta</taxon>
        <taxon>Tracheophyta</taxon>
        <taxon>Spermatophyta</taxon>
        <taxon>Magnoliopsida</taxon>
        <taxon>eudicotyledons</taxon>
        <taxon>Gunneridae</taxon>
        <taxon>Pentapetalae</taxon>
        <taxon>rosids</taxon>
        <taxon>fabids</taxon>
        <taxon>Rosales</taxon>
        <taxon>Moraceae</taxon>
        <taxon>Ficeae</taxon>
        <taxon>Ficus</taxon>
    </lineage>
</organism>
<reference evidence="1" key="1">
    <citation type="submission" date="2023-07" db="EMBL/GenBank/DDBJ databases">
        <title>draft genome sequence of fig (Ficus carica).</title>
        <authorList>
            <person name="Takahashi T."/>
            <person name="Nishimura K."/>
        </authorList>
    </citation>
    <scope>NUCLEOTIDE SEQUENCE</scope>
</reference>
<dbReference type="Proteomes" id="UP001187192">
    <property type="component" value="Unassembled WGS sequence"/>
</dbReference>
<dbReference type="AlphaFoldDB" id="A0AA88J0Q4"/>
<proteinExistence type="predicted"/>
<dbReference type="PANTHER" id="PTHR48435">
    <property type="entry name" value="POLYPROTEIN"/>
    <property type="match status" value="1"/>
</dbReference>
<accession>A0AA88J0Q4</accession>
<dbReference type="InterPro" id="IPR053098">
    <property type="entry name" value="Petuviruses_polyprotein"/>
</dbReference>
<keyword evidence="2" id="KW-1185">Reference proteome</keyword>
<dbReference type="EMBL" id="BTGU01000080">
    <property type="protein sequence ID" value="GMN58747.1"/>
    <property type="molecule type" value="Genomic_DNA"/>
</dbReference>
<dbReference type="PANTHER" id="PTHR48435:SF1">
    <property type="entry name" value="POLYPROTEIN"/>
    <property type="match status" value="1"/>
</dbReference>
<name>A0AA88J0Q4_FICCA</name>
<evidence type="ECO:0000313" key="2">
    <source>
        <dbReference type="Proteomes" id="UP001187192"/>
    </source>
</evidence>
<sequence length="292" mass="33083">MLVKRSSNSGIQEISSIHKNDLEVYIQKMSRRFYLIGGLNDLNLKRAFLFSILEPLGEETFRLVTATNKKISDTIFGELCQLIFKAIEKMCSQNKFLQEHIKQTKNLDKVCTNKELYTKCPTNPTLGCTCAPCSSKPPHRSRSKSQKMIAHIREVNGISLLDNEVESIISADEEINDQTLCALQLSDSDAETSQSDLDSEPDQEKVFQMNAINMAQKVPIIKMKVIPSKYTNPVRVAAFFDTGASYSIMNPEILPPAYRKKKKQFFHATNGKVLCIELIKTRIRNPSLWSDL</sequence>
<evidence type="ECO:0000313" key="1">
    <source>
        <dbReference type="EMBL" id="GMN58747.1"/>
    </source>
</evidence>
<gene>
    <name evidence="1" type="ORF">TIFTF001_027847</name>
</gene>